<accession>A0A832X5P3</accession>
<organism evidence="2 3">
    <name type="scientific">Candidatus Naiadarchaeum limnaeum</name>
    <dbReference type="NCBI Taxonomy" id="2756139"/>
    <lineage>
        <taxon>Archaea</taxon>
        <taxon>Candidatus Undinarchaeota</taxon>
        <taxon>Candidatus Undinarchaeia</taxon>
        <taxon>Candidatus Naiadarchaeales</taxon>
        <taxon>Candidatus Naiadarchaeaceae</taxon>
        <taxon>Candidatus Naiadarchaeum</taxon>
    </lineage>
</organism>
<dbReference type="InterPro" id="IPR022409">
    <property type="entry name" value="PKD/Chitinase_dom"/>
</dbReference>
<dbReference type="InterPro" id="IPR037293">
    <property type="entry name" value="Gal_Oxidase_central_sf"/>
</dbReference>
<dbReference type="CDD" id="cd00146">
    <property type="entry name" value="PKD"/>
    <property type="match status" value="1"/>
</dbReference>
<dbReference type="AlphaFoldDB" id="A0A832X5P3"/>
<evidence type="ECO:0000313" key="3">
    <source>
        <dbReference type="Proteomes" id="UP000646946"/>
    </source>
</evidence>
<dbReference type="InterPro" id="IPR015915">
    <property type="entry name" value="Kelch-typ_b-propeller"/>
</dbReference>
<dbReference type="Gene3D" id="2.120.10.80">
    <property type="entry name" value="Kelch-type beta propeller"/>
    <property type="match status" value="1"/>
</dbReference>
<dbReference type="InterPro" id="IPR000601">
    <property type="entry name" value="PKD_dom"/>
</dbReference>
<comment type="caution">
    <text evidence="2">The sequence shown here is derived from an EMBL/GenBank/DDBJ whole genome shotgun (WGS) entry which is preliminary data.</text>
</comment>
<dbReference type="Gene3D" id="2.130.10.80">
    <property type="entry name" value="Galactose oxidase/kelch, beta-propeller"/>
    <property type="match status" value="1"/>
</dbReference>
<evidence type="ECO:0000259" key="1">
    <source>
        <dbReference type="PROSITE" id="PS50093"/>
    </source>
</evidence>
<dbReference type="Proteomes" id="UP000646946">
    <property type="component" value="Unassembled WGS sequence"/>
</dbReference>
<evidence type="ECO:0000313" key="2">
    <source>
        <dbReference type="EMBL" id="HIJ99989.1"/>
    </source>
</evidence>
<dbReference type="InterPro" id="IPR035986">
    <property type="entry name" value="PKD_dom_sf"/>
</dbReference>
<dbReference type="EMBL" id="DVAB01000005">
    <property type="protein sequence ID" value="HIJ99989.1"/>
    <property type="molecule type" value="Genomic_DNA"/>
</dbReference>
<keyword evidence="3" id="KW-1185">Reference proteome</keyword>
<dbReference type="SUPFAM" id="SSF117281">
    <property type="entry name" value="Kelch motif"/>
    <property type="match status" value="1"/>
</dbReference>
<sequence length="558" mass="60676">MKNKRKILLVILTLLLIMVIAFPTPTVLAKKSSHMPATESDITIGNVASGYAHFNKPSCDQIPIDEPRSNHNDMVYGGTAIHGHFFTFDPTTDTFTDKGIPVPHDPFQTIVDLTIGKDGKVYGLSYQENTLFIYDPATDTTLTRGPISDPQLTGGTLTAGLDGRIYGSISTLVGSLKVFMYNPATNTFRQNVIDFFVESTIGELTTGSDGKIYAGARSGRQAVNSGHLVIYDPASDKASDKGKPFPFIDGIWALTATDSGIIYGVAVDYSTTDIVYLFSYDPATDTFTNRGTLMNNGIVWHNAMTTGNDDFIYIGGSEIRSSTILIHKLFIYDTRTSTLSSKEIQPIDKRPFALATAPDGKIYIGTGTSTDTGGVRSPTDLIVYDPVTQSFTSKGDAVAGELYISALAINDIFSSSTTTPTADAGLDQTVLVNEIVNLNGQGTDPDGFITLYEWDFEGDGIYDWSSTTSGVTNHVYTLVGIYDATLRVTDNDGLQDTDFAIINAIEKEETQCNPRDLPSWYKGCYQNSDCCPGWICLYMPNLPDNKPGKCILANEFDN</sequence>
<feature type="domain" description="PKD" evidence="1">
    <location>
        <begin position="419"/>
        <end position="493"/>
    </location>
</feature>
<dbReference type="PROSITE" id="PS50093">
    <property type="entry name" value="PKD"/>
    <property type="match status" value="1"/>
</dbReference>
<dbReference type="InterPro" id="IPR013783">
    <property type="entry name" value="Ig-like_fold"/>
</dbReference>
<dbReference type="SMART" id="SM00089">
    <property type="entry name" value="PKD"/>
    <property type="match status" value="1"/>
</dbReference>
<reference evidence="2 3" key="1">
    <citation type="journal article" name="Nat. Commun.">
        <title>Undinarchaeota illuminate DPANN phylogeny and the impact of gene transfer on archaeal evolution.</title>
        <authorList>
            <person name="Dombrowski N."/>
            <person name="Williams T.A."/>
            <person name="Sun J."/>
            <person name="Woodcroft B.J."/>
            <person name="Lee J.H."/>
            <person name="Minh B.Q."/>
            <person name="Rinke C."/>
            <person name="Spang A."/>
        </authorList>
    </citation>
    <scope>NUCLEOTIDE SEQUENCE [LARGE SCALE GENOMIC DNA]</scope>
    <source>
        <strain evidence="2">MAG_bin1129</strain>
    </source>
</reference>
<gene>
    <name evidence="2" type="ORF">H1016_00435</name>
</gene>
<protein>
    <submittedName>
        <fullName evidence="2">PKD domain-containing protein</fullName>
    </submittedName>
</protein>
<dbReference type="Gene3D" id="2.60.40.10">
    <property type="entry name" value="Immunoglobulins"/>
    <property type="match status" value="1"/>
</dbReference>
<name>A0A832X5P3_9ARCH</name>
<dbReference type="SUPFAM" id="SSF49299">
    <property type="entry name" value="PKD domain"/>
    <property type="match status" value="1"/>
</dbReference>
<proteinExistence type="predicted"/>
<dbReference type="Pfam" id="PF18911">
    <property type="entry name" value="PKD_4"/>
    <property type="match status" value="1"/>
</dbReference>